<dbReference type="AlphaFoldDB" id="W1PUJ8"/>
<dbReference type="eggNOG" id="ENOG502RZTM">
    <property type="taxonomic scope" value="Eukaryota"/>
</dbReference>
<feature type="domain" description="DUF7734" evidence="1">
    <location>
        <begin position="83"/>
        <end position="170"/>
    </location>
</feature>
<dbReference type="Proteomes" id="UP000017836">
    <property type="component" value="Unassembled WGS sequence"/>
</dbReference>
<keyword evidence="3" id="KW-1185">Reference proteome</keyword>
<dbReference type="HOGENOM" id="CLU_1542160_0_0_1"/>
<gene>
    <name evidence="2" type="ORF">AMTR_s00176p00047500</name>
</gene>
<protein>
    <recommendedName>
        <fullName evidence="1">DUF7734 domain-containing protein</fullName>
    </recommendedName>
</protein>
<proteinExistence type="predicted"/>
<evidence type="ECO:0000313" key="2">
    <source>
        <dbReference type="EMBL" id="ERN11381.1"/>
    </source>
</evidence>
<reference evidence="3" key="1">
    <citation type="journal article" date="2013" name="Science">
        <title>The Amborella genome and the evolution of flowering plants.</title>
        <authorList>
            <consortium name="Amborella Genome Project"/>
        </authorList>
    </citation>
    <scope>NUCLEOTIDE SEQUENCE [LARGE SCALE GENOMIC DNA]</scope>
</reference>
<evidence type="ECO:0000259" key="1">
    <source>
        <dbReference type="Pfam" id="PF24869"/>
    </source>
</evidence>
<evidence type="ECO:0000313" key="3">
    <source>
        <dbReference type="Proteomes" id="UP000017836"/>
    </source>
</evidence>
<dbReference type="KEGG" id="atr:18439557"/>
<accession>W1PUJ8</accession>
<dbReference type="Gramene" id="ERN11381">
    <property type="protein sequence ID" value="ERN11381"/>
    <property type="gene ID" value="AMTR_s00176p00047500"/>
</dbReference>
<sequence>MGTLSSYLLQLRRLTPITTAKPFQNYCHESQKLFLSAFRDSTFVARPKFSDQLPDTVAARARRQLRPDENEDEDDYGQNTEIGMLETYSESERSEVLLVRALVDDQEEEVLIFKGFSSLLSGRTSYDLSKCVLPARAIIKSIDIIKGPFDPSNIEYLEKDLKWEDFKHRLNCKS</sequence>
<dbReference type="Pfam" id="PF24869">
    <property type="entry name" value="DUF7734"/>
    <property type="match status" value="1"/>
</dbReference>
<organism evidence="2 3">
    <name type="scientific">Amborella trichopoda</name>
    <dbReference type="NCBI Taxonomy" id="13333"/>
    <lineage>
        <taxon>Eukaryota</taxon>
        <taxon>Viridiplantae</taxon>
        <taxon>Streptophyta</taxon>
        <taxon>Embryophyta</taxon>
        <taxon>Tracheophyta</taxon>
        <taxon>Spermatophyta</taxon>
        <taxon>Magnoliopsida</taxon>
        <taxon>Amborellales</taxon>
        <taxon>Amborellaceae</taxon>
        <taxon>Amborella</taxon>
    </lineage>
</organism>
<dbReference type="InterPro" id="IPR056636">
    <property type="entry name" value="DUF7734"/>
</dbReference>
<dbReference type="PANTHER" id="PTHR36729:SF2">
    <property type="entry name" value="EXPRESSED PROTEIN"/>
    <property type="match status" value="1"/>
</dbReference>
<name>W1PUJ8_AMBTC</name>
<dbReference type="OrthoDB" id="2018366at2759"/>
<dbReference type="OMA" id="ASHTHCA"/>
<dbReference type="EMBL" id="KI392708">
    <property type="protein sequence ID" value="ERN11381.1"/>
    <property type="molecule type" value="Genomic_DNA"/>
</dbReference>
<dbReference type="PANTHER" id="PTHR36729">
    <property type="entry name" value="EXPRESSED PROTEIN"/>
    <property type="match status" value="1"/>
</dbReference>